<feature type="region of interest" description="Disordered" evidence="1">
    <location>
        <begin position="1"/>
        <end position="45"/>
    </location>
</feature>
<gene>
    <name evidence="2" type="ORF">UJA718_LOCUS48808</name>
</gene>
<feature type="non-terminal residue" evidence="2">
    <location>
        <position position="80"/>
    </location>
</feature>
<dbReference type="AlphaFoldDB" id="A0A821Z2T2"/>
<evidence type="ECO:0000256" key="1">
    <source>
        <dbReference type="SAM" id="MobiDB-lite"/>
    </source>
</evidence>
<proteinExistence type="predicted"/>
<comment type="caution">
    <text evidence="2">The sequence shown here is derived from an EMBL/GenBank/DDBJ whole genome shotgun (WGS) entry which is preliminary data.</text>
</comment>
<name>A0A821Z2T2_9BILA</name>
<evidence type="ECO:0000313" key="2">
    <source>
        <dbReference type="EMBL" id="CAF4971974.1"/>
    </source>
</evidence>
<feature type="compositionally biased region" description="Polar residues" evidence="1">
    <location>
        <begin position="1"/>
        <end position="15"/>
    </location>
</feature>
<reference evidence="2" key="1">
    <citation type="submission" date="2021-02" db="EMBL/GenBank/DDBJ databases">
        <authorList>
            <person name="Nowell W R."/>
        </authorList>
    </citation>
    <scope>NUCLEOTIDE SEQUENCE</scope>
</reference>
<feature type="non-terminal residue" evidence="2">
    <location>
        <position position="1"/>
    </location>
</feature>
<evidence type="ECO:0000313" key="3">
    <source>
        <dbReference type="Proteomes" id="UP000663873"/>
    </source>
</evidence>
<keyword evidence="3" id="KW-1185">Reference proteome</keyword>
<feature type="compositionally biased region" description="Basic and acidic residues" evidence="1">
    <location>
        <begin position="16"/>
        <end position="30"/>
    </location>
</feature>
<sequence length="80" mass="8988">IKAKSPSHNVTYTEITHSESRDGEQSRRFISESTDQNISHDDNGEQTTTLKVITKSEFSNHPTLGDKIMEQSVQVITVKV</sequence>
<dbReference type="Proteomes" id="UP000663873">
    <property type="component" value="Unassembled WGS sequence"/>
</dbReference>
<organism evidence="2 3">
    <name type="scientific">Rotaria socialis</name>
    <dbReference type="NCBI Taxonomy" id="392032"/>
    <lineage>
        <taxon>Eukaryota</taxon>
        <taxon>Metazoa</taxon>
        <taxon>Spiralia</taxon>
        <taxon>Gnathifera</taxon>
        <taxon>Rotifera</taxon>
        <taxon>Eurotatoria</taxon>
        <taxon>Bdelloidea</taxon>
        <taxon>Philodinida</taxon>
        <taxon>Philodinidae</taxon>
        <taxon>Rotaria</taxon>
    </lineage>
</organism>
<accession>A0A821Z2T2</accession>
<dbReference type="EMBL" id="CAJOBP010099475">
    <property type="protein sequence ID" value="CAF4971974.1"/>
    <property type="molecule type" value="Genomic_DNA"/>
</dbReference>
<protein>
    <submittedName>
        <fullName evidence="2">Uncharacterized protein</fullName>
    </submittedName>
</protein>